<keyword evidence="1" id="KW-0479">Metal-binding</keyword>
<evidence type="ECO:0000256" key="2">
    <source>
        <dbReference type="ARBA" id="ARBA00023239"/>
    </source>
</evidence>
<feature type="domain" description="Class II aldolase/adducin N-terminal" evidence="3">
    <location>
        <begin position="8"/>
        <end position="182"/>
    </location>
</feature>
<dbReference type="PANTHER" id="PTHR22789">
    <property type="entry name" value="FUCULOSE PHOSPHATE ALDOLASE"/>
    <property type="match status" value="1"/>
</dbReference>
<dbReference type="SMART" id="SM01007">
    <property type="entry name" value="Aldolase_II"/>
    <property type="match status" value="1"/>
</dbReference>
<accession>A0A3B0Z1G9</accession>
<protein>
    <submittedName>
        <fullName evidence="4">Ribulose-5-phosphate 4-epimerase and related epimerases and aldolases</fullName>
    </submittedName>
</protein>
<dbReference type="InterPro" id="IPR036409">
    <property type="entry name" value="Aldolase_II/adducin_N_sf"/>
</dbReference>
<dbReference type="AlphaFoldDB" id="A0A3B0Z1G9"/>
<dbReference type="Pfam" id="PF00596">
    <property type="entry name" value="Aldolase_II"/>
    <property type="match status" value="1"/>
</dbReference>
<gene>
    <name evidence="4" type="ORF">MNBD_GAMMA16-2082</name>
</gene>
<name>A0A3B0Z1G9_9ZZZZ</name>
<dbReference type="Gene3D" id="3.40.225.10">
    <property type="entry name" value="Class II aldolase/adducin N-terminal domain"/>
    <property type="match status" value="1"/>
</dbReference>
<evidence type="ECO:0000313" key="4">
    <source>
        <dbReference type="EMBL" id="VAW87108.1"/>
    </source>
</evidence>
<dbReference type="PANTHER" id="PTHR22789:SF0">
    <property type="entry name" value="3-OXO-TETRONATE 4-PHOSPHATE DECARBOXYLASE-RELATED"/>
    <property type="match status" value="1"/>
</dbReference>
<evidence type="ECO:0000256" key="1">
    <source>
        <dbReference type="ARBA" id="ARBA00022723"/>
    </source>
</evidence>
<dbReference type="GO" id="GO:0016832">
    <property type="term" value="F:aldehyde-lyase activity"/>
    <property type="evidence" value="ECO:0007669"/>
    <property type="project" value="TreeGrafter"/>
</dbReference>
<keyword evidence="2" id="KW-0456">Lyase</keyword>
<dbReference type="InterPro" id="IPR050197">
    <property type="entry name" value="Aldolase_class_II_sugar_metab"/>
</dbReference>
<proteinExistence type="predicted"/>
<evidence type="ECO:0000259" key="3">
    <source>
        <dbReference type="SMART" id="SM01007"/>
    </source>
</evidence>
<organism evidence="4">
    <name type="scientific">hydrothermal vent metagenome</name>
    <dbReference type="NCBI Taxonomy" id="652676"/>
    <lineage>
        <taxon>unclassified sequences</taxon>
        <taxon>metagenomes</taxon>
        <taxon>ecological metagenomes</taxon>
    </lineage>
</organism>
<dbReference type="GO" id="GO:0046872">
    <property type="term" value="F:metal ion binding"/>
    <property type="evidence" value="ECO:0007669"/>
    <property type="project" value="UniProtKB-KW"/>
</dbReference>
<reference evidence="4" key="1">
    <citation type="submission" date="2018-06" db="EMBL/GenBank/DDBJ databases">
        <authorList>
            <person name="Zhirakovskaya E."/>
        </authorList>
    </citation>
    <scope>NUCLEOTIDE SEQUENCE</scope>
</reference>
<dbReference type="GO" id="GO:0005829">
    <property type="term" value="C:cytosol"/>
    <property type="evidence" value="ECO:0007669"/>
    <property type="project" value="TreeGrafter"/>
</dbReference>
<dbReference type="GO" id="GO:0019323">
    <property type="term" value="P:pentose catabolic process"/>
    <property type="evidence" value="ECO:0007669"/>
    <property type="project" value="TreeGrafter"/>
</dbReference>
<dbReference type="EMBL" id="UOFO01000110">
    <property type="protein sequence ID" value="VAW87108.1"/>
    <property type="molecule type" value="Genomic_DNA"/>
</dbReference>
<sequence length="212" mass="23665">MKSLKLRQQLIDTALAMNASGINQGTSGNLSVRVEDGFLITPSALPYDKYQCEDIVFMKLTGECEGIRKPSSEWRFHKDIYLNRKDAGAILHAHSPSCTALACLNKKIPAFHYMVAVAGGNDIRCAPYATFGTQELSDYTLTALEKRKACLLANHGMICLDQDLPKALSLAIEVENLAQVYSQTLQIGTPILLDEYEMKRVLDKFKDYWKQA</sequence>
<dbReference type="SUPFAM" id="SSF53639">
    <property type="entry name" value="AraD/HMP-PK domain-like"/>
    <property type="match status" value="1"/>
</dbReference>
<dbReference type="InterPro" id="IPR001303">
    <property type="entry name" value="Aldolase_II/adducin_N"/>
</dbReference>